<evidence type="ECO:0000256" key="1">
    <source>
        <dbReference type="ARBA" id="ARBA00005254"/>
    </source>
</evidence>
<organism evidence="2 3">
    <name type="scientific">Novosphingobium pentaromativorans US6-1</name>
    <dbReference type="NCBI Taxonomy" id="1088721"/>
    <lineage>
        <taxon>Bacteria</taxon>
        <taxon>Pseudomonadati</taxon>
        <taxon>Pseudomonadota</taxon>
        <taxon>Alphaproteobacteria</taxon>
        <taxon>Sphingomonadales</taxon>
        <taxon>Sphingomonadaceae</taxon>
        <taxon>Novosphingobium</taxon>
    </lineage>
</organism>
<dbReference type="eggNOG" id="COG1024">
    <property type="taxonomic scope" value="Bacteria"/>
</dbReference>
<dbReference type="Gene3D" id="3.90.226.10">
    <property type="entry name" value="2-enoyl-CoA Hydratase, Chain A, domain 1"/>
    <property type="match status" value="1"/>
</dbReference>
<dbReference type="Proteomes" id="UP000004030">
    <property type="component" value="Unassembled WGS sequence"/>
</dbReference>
<dbReference type="EMBL" id="AGFM01000008">
    <property type="protein sequence ID" value="EHJ62390.1"/>
    <property type="molecule type" value="Genomic_DNA"/>
</dbReference>
<accession>G6E850</accession>
<dbReference type="InterPro" id="IPR001753">
    <property type="entry name" value="Enoyl-CoA_hydra/iso"/>
</dbReference>
<comment type="similarity">
    <text evidence="1">Belongs to the enoyl-CoA hydratase/isomerase family.</text>
</comment>
<dbReference type="OrthoDB" id="9802898at2"/>
<dbReference type="PANTHER" id="PTHR43802">
    <property type="entry name" value="ENOYL-COA HYDRATASE"/>
    <property type="match status" value="1"/>
</dbReference>
<proteinExistence type="inferred from homology"/>
<comment type="caution">
    <text evidence="2">The sequence shown here is derived from an EMBL/GenBank/DDBJ whole genome shotgun (WGS) entry which is preliminary data.</text>
</comment>
<dbReference type="CDD" id="cd06558">
    <property type="entry name" value="crotonase-like"/>
    <property type="match status" value="1"/>
</dbReference>
<dbReference type="KEGG" id="npn:JI59_17495"/>
<dbReference type="SUPFAM" id="SSF52096">
    <property type="entry name" value="ClpP/crotonase"/>
    <property type="match status" value="1"/>
</dbReference>
<keyword evidence="3" id="KW-1185">Reference proteome</keyword>
<reference evidence="2 3" key="1">
    <citation type="journal article" date="2012" name="J. Bacteriol.">
        <title>Genome sequence of benzo(a)pyrene-degrading bacterium Novosphingobium pentaromativorans US6-1.</title>
        <authorList>
            <person name="Luo Y.R."/>
            <person name="Kang S.G."/>
            <person name="Kim S.J."/>
            <person name="Kim M.R."/>
            <person name="Li N."/>
            <person name="Lee J.H."/>
            <person name="Kwon K.K."/>
        </authorList>
    </citation>
    <scope>NUCLEOTIDE SEQUENCE [LARGE SCALE GENOMIC DNA]</scope>
    <source>
        <strain evidence="2 3">US6-1</strain>
    </source>
</reference>
<protein>
    <recommendedName>
        <fullName evidence="4">Enoyl-CoA hydratase</fullName>
    </recommendedName>
</protein>
<dbReference type="AlphaFoldDB" id="G6E850"/>
<evidence type="ECO:0008006" key="4">
    <source>
        <dbReference type="Google" id="ProtNLM"/>
    </source>
</evidence>
<dbReference type="GO" id="GO:0003824">
    <property type="term" value="F:catalytic activity"/>
    <property type="evidence" value="ECO:0007669"/>
    <property type="project" value="UniProtKB-ARBA"/>
</dbReference>
<dbReference type="InterPro" id="IPR014748">
    <property type="entry name" value="Enoyl-CoA_hydra_C"/>
</dbReference>
<dbReference type="STRING" id="1088721.JI59_17495"/>
<sequence>MTIYDSYENLEITQDGAVLTVSLNNPPMNPISGARHRELSTIFQDVNRDDSVKVIVLTAPGEVFSAGGDVKALAKRLEDKDFDSWPQTMVEAVDIIYSLVNCRKPIVARINGNCLGLGASVCLLCDITVIVDDAVIGDPHVKIGLSAGDGGALIWSQHVGFMRAKEYLLTGDNVPAKVAAEIGLVNHAVPRDQLDAKVDEIVQKIARLPGPAVQATKITMNRVLHRNLDGLVEASLGLETWAFMGAEHREAVFALRDRWARKRG</sequence>
<dbReference type="Pfam" id="PF00378">
    <property type="entry name" value="ECH_1"/>
    <property type="match status" value="1"/>
</dbReference>
<evidence type="ECO:0000313" key="3">
    <source>
        <dbReference type="Proteomes" id="UP000004030"/>
    </source>
</evidence>
<dbReference type="PATRIC" id="fig|1088721.3.peg.512"/>
<dbReference type="Gene3D" id="1.10.12.10">
    <property type="entry name" value="Lyase 2-enoyl-coa Hydratase, Chain A, domain 2"/>
    <property type="match status" value="1"/>
</dbReference>
<dbReference type="PANTHER" id="PTHR43802:SF1">
    <property type="entry name" value="IP11341P-RELATED"/>
    <property type="match status" value="1"/>
</dbReference>
<dbReference type="RefSeq" id="WP_007011438.1">
    <property type="nucleotide sequence ID" value="NZ_AGFM01000008.1"/>
</dbReference>
<evidence type="ECO:0000313" key="2">
    <source>
        <dbReference type="EMBL" id="EHJ62390.1"/>
    </source>
</evidence>
<dbReference type="InterPro" id="IPR029045">
    <property type="entry name" value="ClpP/crotonase-like_dom_sf"/>
</dbReference>
<gene>
    <name evidence="2" type="ORF">NSU_0521</name>
</gene>
<name>G6E850_9SPHN</name>